<gene>
    <name evidence="2" type="ORF">LSH36_58g06034</name>
</gene>
<reference evidence="2" key="1">
    <citation type="journal article" date="2023" name="Mol. Biol. Evol.">
        <title>Third-Generation Sequencing Reveals the Adaptive Role of the Epigenome in Three Deep-Sea Polychaetes.</title>
        <authorList>
            <person name="Perez M."/>
            <person name="Aroh O."/>
            <person name="Sun Y."/>
            <person name="Lan Y."/>
            <person name="Juniper S.K."/>
            <person name="Young C.R."/>
            <person name="Angers B."/>
            <person name="Qian P.Y."/>
        </authorList>
    </citation>
    <scope>NUCLEOTIDE SEQUENCE</scope>
    <source>
        <strain evidence="2">P08H-3</strain>
    </source>
</reference>
<dbReference type="Proteomes" id="UP001208570">
    <property type="component" value="Unassembled WGS sequence"/>
</dbReference>
<accession>A0AAD9K4V8</accession>
<name>A0AAD9K4V8_9ANNE</name>
<comment type="caution">
    <text evidence="2">The sequence shown here is derived from an EMBL/GenBank/DDBJ whole genome shotgun (WGS) entry which is preliminary data.</text>
</comment>
<dbReference type="AlphaFoldDB" id="A0AAD9K4V8"/>
<sequence>MTGKKYSTTLKELTPGISSNPDIDIHHDNIELSVPEHTANYYNRRTNVLPPEGFGNGDVWVKAKVIPIPQLDRLLPPNQNLF</sequence>
<dbReference type="EMBL" id="JAODUP010000058">
    <property type="protein sequence ID" value="KAK2164819.1"/>
    <property type="molecule type" value="Genomic_DNA"/>
</dbReference>
<protein>
    <submittedName>
        <fullName evidence="2">Uncharacterized protein</fullName>
    </submittedName>
</protein>
<evidence type="ECO:0000256" key="1">
    <source>
        <dbReference type="SAM" id="MobiDB-lite"/>
    </source>
</evidence>
<keyword evidence="3" id="KW-1185">Reference proteome</keyword>
<evidence type="ECO:0000313" key="3">
    <source>
        <dbReference type="Proteomes" id="UP001208570"/>
    </source>
</evidence>
<proteinExistence type="predicted"/>
<evidence type="ECO:0000313" key="2">
    <source>
        <dbReference type="EMBL" id="KAK2164819.1"/>
    </source>
</evidence>
<organism evidence="2 3">
    <name type="scientific">Paralvinella palmiformis</name>
    <dbReference type="NCBI Taxonomy" id="53620"/>
    <lineage>
        <taxon>Eukaryota</taxon>
        <taxon>Metazoa</taxon>
        <taxon>Spiralia</taxon>
        <taxon>Lophotrochozoa</taxon>
        <taxon>Annelida</taxon>
        <taxon>Polychaeta</taxon>
        <taxon>Sedentaria</taxon>
        <taxon>Canalipalpata</taxon>
        <taxon>Terebellida</taxon>
        <taxon>Terebelliformia</taxon>
        <taxon>Alvinellidae</taxon>
        <taxon>Paralvinella</taxon>
    </lineage>
</organism>
<feature type="region of interest" description="Disordered" evidence="1">
    <location>
        <begin position="1"/>
        <end position="21"/>
    </location>
</feature>